<dbReference type="GO" id="GO:0032259">
    <property type="term" value="P:methylation"/>
    <property type="evidence" value="ECO:0007669"/>
    <property type="project" value="UniProtKB-KW"/>
</dbReference>
<dbReference type="GO" id="GO:0008610">
    <property type="term" value="P:lipid biosynthetic process"/>
    <property type="evidence" value="ECO:0007669"/>
    <property type="project" value="InterPro"/>
</dbReference>
<feature type="active site" evidence="6">
    <location>
        <position position="355"/>
    </location>
</feature>
<reference evidence="7 8" key="1">
    <citation type="submission" date="2016-09" db="EMBL/GenBank/DDBJ databases">
        <title>Chromobacterium muskegensis sp. nov., an insecticidal bacterium isolated from Sphagnum bogs.</title>
        <authorList>
            <person name="Sparks M.E."/>
            <person name="Blackburn M.B."/>
            <person name="Gundersen-Rindal D.E."/>
            <person name="Mitchell A."/>
            <person name="Farrar R."/>
            <person name="Kuhar D."/>
        </authorList>
    </citation>
    <scope>NUCLEOTIDE SEQUENCE [LARGE SCALE GENOMIC DNA]</scope>
    <source>
        <strain evidence="7 8">37-2</strain>
    </source>
</reference>
<evidence type="ECO:0000256" key="5">
    <source>
        <dbReference type="ARBA" id="ARBA00023098"/>
    </source>
</evidence>
<dbReference type="PIRSF" id="PIRSF003085">
    <property type="entry name" value="CMAS"/>
    <property type="match status" value="1"/>
</dbReference>
<evidence type="ECO:0000256" key="4">
    <source>
        <dbReference type="ARBA" id="ARBA00022691"/>
    </source>
</evidence>
<accession>A0A1S1X384</accession>
<dbReference type="InterPro" id="IPR050723">
    <property type="entry name" value="CFA/CMAS"/>
</dbReference>
<dbReference type="CDD" id="cd02440">
    <property type="entry name" value="AdoMet_MTases"/>
    <property type="match status" value="1"/>
</dbReference>
<comment type="caution">
    <text evidence="7">The sequence shown here is derived from an EMBL/GenBank/DDBJ whole genome shotgun (WGS) entry which is preliminary data.</text>
</comment>
<dbReference type="Pfam" id="PF02353">
    <property type="entry name" value="CMAS"/>
    <property type="match status" value="1"/>
</dbReference>
<gene>
    <name evidence="7" type="ORF">BI347_10800</name>
</gene>
<evidence type="ECO:0000256" key="1">
    <source>
        <dbReference type="ARBA" id="ARBA00010815"/>
    </source>
</evidence>
<name>A0A1S1X384_9NEIS</name>
<dbReference type="AlphaFoldDB" id="A0A1S1X384"/>
<dbReference type="OrthoDB" id="9782855at2"/>
<dbReference type="InterPro" id="IPR003333">
    <property type="entry name" value="CMAS"/>
</dbReference>
<organism evidence="7 8">
    <name type="scientific">Chromobacterium sphagni</name>
    <dbReference type="NCBI Taxonomy" id="1903179"/>
    <lineage>
        <taxon>Bacteria</taxon>
        <taxon>Pseudomonadati</taxon>
        <taxon>Pseudomonadota</taxon>
        <taxon>Betaproteobacteria</taxon>
        <taxon>Neisseriales</taxon>
        <taxon>Chromobacteriaceae</taxon>
        <taxon>Chromobacterium</taxon>
    </lineage>
</organism>
<sequence length="384" mass="43946">MNSSCLENESAVEHAPGHAIIAEMLAQAGIAINGCQPFDIRVVDPRFYRRVLQQGSLGLGESYMDGWWECERLDIFFQRALRAGLEHRLPRGWRDILYVLAARLVNLQSLRRARRVGERHYDLGNDLFEAMLDPHMQYSCGYWKDASTLEEAQEAKLKLICDKLRLAPGMHLLDIGCGWGGLAAYAARHYGVSVTGVTISRQQLQLAQQRCAGLDVDIRLQDYRHLHLQADRIASVGMFEHVGPRNYSAYFEIAARNLKPDGLFLLHTCGSKQTDARVDPWTEKYIFPNGCLPSVHHIAQASEPYWLMEDWHNFGADYDLTLMAWLQRFVQAWPQLAANYSERFYRMFSYYLCACAGAFRARDLQLWQVLFSRHGVEGGLRVAR</sequence>
<comment type="similarity">
    <text evidence="1">Belongs to the CFA/CMAS family.</text>
</comment>
<evidence type="ECO:0000256" key="2">
    <source>
        <dbReference type="ARBA" id="ARBA00022603"/>
    </source>
</evidence>
<dbReference type="SUPFAM" id="SSF53335">
    <property type="entry name" value="S-adenosyl-L-methionine-dependent methyltransferases"/>
    <property type="match status" value="1"/>
</dbReference>
<dbReference type="RefSeq" id="WP_071115868.1">
    <property type="nucleotide sequence ID" value="NZ_MKCS01000001.1"/>
</dbReference>
<evidence type="ECO:0000313" key="8">
    <source>
        <dbReference type="Proteomes" id="UP000180088"/>
    </source>
</evidence>
<evidence type="ECO:0000256" key="6">
    <source>
        <dbReference type="PIRSR" id="PIRSR003085-1"/>
    </source>
</evidence>
<dbReference type="Proteomes" id="UP000180088">
    <property type="component" value="Unassembled WGS sequence"/>
</dbReference>
<keyword evidence="5" id="KW-0443">Lipid metabolism</keyword>
<keyword evidence="3" id="KW-0808">Transferase</keyword>
<evidence type="ECO:0000313" key="7">
    <source>
        <dbReference type="EMBL" id="OHX13941.1"/>
    </source>
</evidence>
<dbReference type="GO" id="GO:0008168">
    <property type="term" value="F:methyltransferase activity"/>
    <property type="evidence" value="ECO:0007669"/>
    <property type="project" value="UniProtKB-KW"/>
</dbReference>
<dbReference type="PANTHER" id="PTHR43667:SF1">
    <property type="entry name" value="CYCLOPROPANE-FATTY-ACYL-PHOSPHOLIPID SYNTHASE"/>
    <property type="match status" value="1"/>
</dbReference>
<dbReference type="Gene3D" id="3.40.50.150">
    <property type="entry name" value="Vaccinia Virus protein VP39"/>
    <property type="match status" value="1"/>
</dbReference>
<dbReference type="NCBIfam" id="NF008686">
    <property type="entry name" value="PRK11705.1"/>
    <property type="match status" value="1"/>
</dbReference>
<evidence type="ECO:0000256" key="3">
    <source>
        <dbReference type="ARBA" id="ARBA00022679"/>
    </source>
</evidence>
<proteinExistence type="inferred from homology"/>
<dbReference type="PANTHER" id="PTHR43667">
    <property type="entry name" value="CYCLOPROPANE-FATTY-ACYL-PHOSPHOLIPID SYNTHASE"/>
    <property type="match status" value="1"/>
</dbReference>
<dbReference type="STRING" id="1903179.BI347_10800"/>
<keyword evidence="2" id="KW-0489">Methyltransferase</keyword>
<dbReference type="InterPro" id="IPR029063">
    <property type="entry name" value="SAM-dependent_MTases_sf"/>
</dbReference>
<keyword evidence="4" id="KW-0949">S-adenosyl-L-methionine</keyword>
<dbReference type="EMBL" id="MKCS01000001">
    <property type="protein sequence ID" value="OHX13941.1"/>
    <property type="molecule type" value="Genomic_DNA"/>
</dbReference>
<protein>
    <submittedName>
        <fullName evidence="7">Cyclopropane-fatty-acyl-phospholipid synthase</fullName>
    </submittedName>
</protein>